<feature type="signal peptide" evidence="2">
    <location>
        <begin position="1"/>
        <end position="15"/>
    </location>
</feature>
<feature type="chain" id="PRO_5018087370" evidence="2">
    <location>
        <begin position="16"/>
        <end position="132"/>
    </location>
</feature>
<keyword evidence="1" id="KW-0812">Transmembrane</keyword>
<dbReference type="WBParaSite" id="Smp_192570.1">
    <property type="protein sequence ID" value="Smp_192570.1"/>
    <property type="gene ID" value="Smp_192570"/>
</dbReference>
<protein>
    <submittedName>
        <fullName evidence="4">7TM_GPCR_Srx domain-containing protein</fullName>
    </submittedName>
</protein>
<evidence type="ECO:0000256" key="1">
    <source>
        <dbReference type="SAM" id="Phobius"/>
    </source>
</evidence>
<keyword evidence="3" id="KW-1185">Reference proteome</keyword>
<keyword evidence="2" id="KW-0732">Signal</keyword>
<reference evidence="3" key="1">
    <citation type="journal article" date="2012" name="PLoS Negl. Trop. Dis.">
        <title>A systematically improved high quality genome and transcriptome of the human blood fluke Schistosoma mansoni.</title>
        <authorList>
            <person name="Protasio A.V."/>
            <person name="Tsai I.J."/>
            <person name="Babbage A."/>
            <person name="Nichol S."/>
            <person name="Hunt M."/>
            <person name="Aslett M.A."/>
            <person name="De Silva N."/>
            <person name="Velarde G.S."/>
            <person name="Anderson T.J."/>
            <person name="Clark R.C."/>
            <person name="Davidson C."/>
            <person name="Dillon G.P."/>
            <person name="Holroyd N.E."/>
            <person name="LoVerde P.T."/>
            <person name="Lloyd C."/>
            <person name="McQuillan J."/>
            <person name="Oliveira G."/>
            <person name="Otto T.D."/>
            <person name="Parker-Manuel S.J."/>
            <person name="Quail M.A."/>
            <person name="Wilson R.A."/>
            <person name="Zerlotini A."/>
            <person name="Dunne D.W."/>
            <person name="Berriman M."/>
        </authorList>
    </citation>
    <scope>NUCLEOTIDE SEQUENCE [LARGE SCALE GENOMIC DNA]</scope>
    <source>
        <strain evidence="3">Puerto Rican</strain>
    </source>
</reference>
<accession>A0A3Q0KU43</accession>
<feature type="transmembrane region" description="Helical" evidence="1">
    <location>
        <begin position="39"/>
        <end position="59"/>
    </location>
</feature>
<keyword evidence="1" id="KW-1133">Transmembrane helix</keyword>
<sequence>MILSMVLLGSVSALADLQYVAVYLMGPPFLWSPETVGLYSGVTDVTAALLSVICTVLIIKCDERRKAKALTDQNATKHSQANLYTRQMNLLITVFAVSIIMLMVNRSVVGVAYRFQLPTANILIYIGKCLVL</sequence>
<feature type="transmembrane region" description="Helical" evidence="1">
    <location>
        <begin position="90"/>
        <end position="113"/>
    </location>
</feature>
<reference evidence="4" key="2">
    <citation type="submission" date="2018-12" db="UniProtKB">
        <authorList>
            <consortium name="WormBaseParasite"/>
        </authorList>
    </citation>
    <scope>IDENTIFICATION</scope>
    <source>
        <strain evidence="4">Puerto Rican</strain>
    </source>
</reference>
<name>A0A3Q0KU43_SCHMA</name>
<evidence type="ECO:0000256" key="2">
    <source>
        <dbReference type="SAM" id="SignalP"/>
    </source>
</evidence>
<dbReference type="InParanoid" id="A0A3Q0KU43"/>
<evidence type="ECO:0000313" key="3">
    <source>
        <dbReference type="Proteomes" id="UP000008854"/>
    </source>
</evidence>
<keyword evidence="1" id="KW-0472">Membrane</keyword>
<proteinExistence type="predicted"/>
<dbReference type="Proteomes" id="UP000008854">
    <property type="component" value="Unassembled WGS sequence"/>
</dbReference>
<evidence type="ECO:0000313" key="4">
    <source>
        <dbReference type="WBParaSite" id="Smp_192570.1"/>
    </source>
</evidence>
<organism evidence="3 4">
    <name type="scientific">Schistosoma mansoni</name>
    <name type="common">Blood fluke</name>
    <dbReference type="NCBI Taxonomy" id="6183"/>
    <lineage>
        <taxon>Eukaryota</taxon>
        <taxon>Metazoa</taxon>
        <taxon>Spiralia</taxon>
        <taxon>Lophotrochozoa</taxon>
        <taxon>Platyhelminthes</taxon>
        <taxon>Trematoda</taxon>
        <taxon>Digenea</taxon>
        <taxon>Strigeidida</taxon>
        <taxon>Schistosomatoidea</taxon>
        <taxon>Schistosomatidae</taxon>
        <taxon>Schistosoma</taxon>
    </lineage>
</organism>
<dbReference type="AlphaFoldDB" id="A0A3Q0KU43"/>